<protein>
    <submittedName>
        <fullName evidence="2">PD-(D/E)XK nuclease family protein</fullName>
    </submittedName>
</protein>
<name>A0ABU3K811_9BACT</name>
<keyword evidence="3" id="KW-1185">Reference proteome</keyword>
<organism evidence="2 3">
    <name type="scientific">Candidatus Nitronereus thalassa</name>
    <dbReference type="NCBI Taxonomy" id="3020898"/>
    <lineage>
        <taxon>Bacteria</taxon>
        <taxon>Pseudomonadati</taxon>
        <taxon>Nitrospirota</taxon>
        <taxon>Nitrospiria</taxon>
        <taxon>Nitrospirales</taxon>
        <taxon>Nitrospiraceae</taxon>
        <taxon>Candidatus Nitronereus</taxon>
    </lineage>
</organism>
<dbReference type="Gene3D" id="3.90.320.10">
    <property type="match status" value="1"/>
</dbReference>
<proteinExistence type="predicted"/>
<evidence type="ECO:0000259" key="1">
    <source>
        <dbReference type="Pfam" id="PF12705"/>
    </source>
</evidence>
<evidence type="ECO:0000313" key="2">
    <source>
        <dbReference type="EMBL" id="MDT7042536.1"/>
    </source>
</evidence>
<sequence>MLKQAQLFIRLTPGVLRPQWGHGYVNEFRGGPETLLRWLETQLGLPVPSVHTADRITEYAAALDTVVDSVITASMKTDRWGTASDLLSRRDELLLAGWNETNSDALPDLVRDLAQAAEGRTFVFLSEAARLQRVLDALSVGQVLPPHRCFLHDSLDVWPVVWRTVLGKLDVVNQPEHAPHGPHASALYTAQNVVRGADSTSIEQDSTFRYVHTRSESAALELVAAILAGVPNKLASTVICCEDDDLALRLDASLSRIGLPTTGASAWSRAHPVLQILPLSLALCWEPVDPQALLDFLTLPFLPLPRKAASRLANALAQEPGLGSSQWDVAVNELCGEEHDPGGKVRERLDSWLLCDRTSRGSEISSRLIRSRCGMVAQWASGQATLFAKGDQADPRLINALQIAARQASLLGELAENQGMALSEPQLARLLEEALANGVETTSCIEAEDGPIRVRSLSEIDGPCDWLIWLGLGTADAARCRWSSDQLRKLREAGIEVDDGSNNLSSLRFAEARGYGFVKEAFLAVLLPQDLVKRWHPIWLAIRAWLRDKDIEQPPVFEDLVAAGEVTSLSPFIFECQDADIEPSQKPRPLWAIPDNLLCDRETVSATELQDRLGCPLKWTFNYQAKIRPSPNAELPNDFQLKGTFCHRILERVFGGGGDLPTVDDAVARVIATYEERLPLDAAPLALPDKYFERQRLRSELENATRVLIGTLASGGYRIVGIEVELSGEAFGKSLKGLIDCVTKRDNGDEAIIDFKYSGRSKYHSLIEDGKAVQLATYAYGRSMVHGAFPAVAYLVLSDGLIYSPSESPLNGDDNRSLIDGPAIQTVWQKFSAAITRADDWLTSDAPVPARPLQDPTQWPEGIDKLVLDPRIRANTIQDVCRYCHYKTLCGIQETS</sequence>
<gene>
    <name evidence="2" type="ORF">PPG34_09235</name>
</gene>
<dbReference type="RefSeq" id="WP_313832955.1">
    <property type="nucleotide sequence ID" value="NZ_JAQOUE010000001.1"/>
</dbReference>
<dbReference type="Pfam" id="PF12705">
    <property type="entry name" value="PDDEXK_1"/>
    <property type="match status" value="1"/>
</dbReference>
<feature type="domain" description="PD-(D/E)XK endonuclease-like" evidence="1">
    <location>
        <begin position="603"/>
        <end position="890"/>
    </location>
</feature>
<accession>A0ABU3K811</accession>
<dbReference type="Proteomes" id="UP001250932">
    <property type="component" value="Unassembled WGS sequence"/>
</dbReference>
<dbReference type="InterPro" id="IPR011604">
    <property type="entry name" value="PDDEXK-like_dom_sf"/>
</dbReference>
<comment type="caution">
    <text evidence="2">The sequence shown here is derived from an EMBL/GenBank/DDBJ whole genome shotgun (WGS) entry which is preliminary data.</text>
</comment>
<dbReference type="InterPro" id="IPR038726">
    <property type="entry name" value="PDDEXK_AddAB-type"/>
</dbReference>
<evidence type="ECO:0000313" key="3">
    <source>
        <dbReference type="Proteomes" id="UP001250932"/>
    </source>
</evidence>
<dbReference type="EMBL" id="JAQOUE010000001">
    <property type="protein sequence ID" value="MDT7042536.1"/>
    <property type="molecule type" value="Genomic_DNA"/>
</dbReference>
<reference evidence="2 3" key="1">
    <citation type="journal article" date="2023" name="ISME J.">
        <title>Cultivation and genomic characterization of novel and ubiquitous marine nitrite-oxidizing bacteria from the Nitrospirales.</title>
        <authorList>
            <person name="Mueller A.J."/>
            <person name="Daebeler A."/>
            <person name="Herbold C.W."/>
            <person name="Kirkegaard R.H."/>
            <person name="Daims H."/>
        </authorList>
    </citation>
    <scope>NUCLEOTIDE SEQUENCE [LARGE SCALE GENOMIC DNA]</scope>
    <source>
        <strain evidence="2 3">EB</strain>
    </source>
</reference>